<protein>
    <submittedName>
        <fullName evidence="1">Uncharacterized protein</fullName>
    </submittedName>
</protein>
<sequence length="66" mass="7751">MVYKFVNGNAINLIDKSDHVVNLAEKSDHAKVKETLRLFNKHYLHFVQVGFTISTLHIIFFCLVWF</sequence>
<keyword evidence="2" id="KW-1185">Reference proteome</keyword>
<dbReference type="Proteomes" id="UP001163603">
    <property type="component" value="Chromosome 7"/>
</dbReference>
<proteinExistence type="predicted"/>
<gene>
    <name evidence="1" type="ORF">Pint_26151</name>
</gene>
<comment type="caution">
    <text evidence="1">The sequence shown here is derived from an EMBL/GenBank/DDBJ whole genome shotgun (WGS) entry which is preliminary data.</text>
</comment>
<evidence type="ECO:0000313" key="2">
    <source>
        <dbReference type="Proteomes" id="UP001163603"/>
    </source>
</evidence>
<accession>A0ACC0YIB0</accession>
<evidence type="ECO:0000313" key="1">
    <source>
        <dbReference type="EMBL" id="KAJ0035951.1"/>
    </source>
</evidence>
<organism evidence="1 2">
    <name type="scientific">Pistacia integerrima</name>
    <dbReference type="NCBI Taxonomy" id="434235"/>
    <lineage>
        <taxon>Eukaryota</taxon>
        <taxon>Viridiplantae</taxon>
        <taxon>Streptophyta</taxon>
        <taxon>Embryophyta</taxon>
        <taxon>Tracheophyta</taxon>
        <taxon>Spermatophyta</taxon>
        <taxon>Magnoliopsida</taxon>
        <taxon>eudicotyledons</taxon>
        <taxon>Gunneridae</taxon>
        <taxon>Pentapetalae</taxon>
        <taxon>rosids</taxon>
        <taxon>malvids</taxon>
        <taxon>Sapindales</taxon>
        <taxon>Anacardiaceae</taxon>
        <taxon>Pistacia</taxon>
    </lineage>
</organism>
<name>A0ACC0YIB0_9ROSI</name>
<reference evidence="2" key="1">
    <citation type="journal article" date="2023" name="G3 (Bethesda)">
        <title>Genome assembly and association tests identify interacting loci associated with vigor, precocity, and sex in interspecific pistachio rootstocks.</title>
        <authorList>
            <person name="Palmer W."/>
            <person name="Jacygrad E."/>
            <person name="Sagayaradj S."/>
            <person name="Cavanaugh K."/>
            <person name="Han R."/>
            <person name="Bertier L."/>
            <person name="Beede B."/>
            <person name="Kafkas S."/>
            <person name="Golino D."/>
            <person name="Preece J."/>
            <person name="Michelmore R."/>
        </authorList>
    </citation>
    <scope>NUCLEOTIDE SEQUENCE [LARGE SCALE GENOMIC DNA]</scope>
</reference>
<dbReference type="EMBL" id="CM047742">
    <property type="protein sequence ID" value="KAJ0035951.1"/>
    <property type="molecule type" value="Genomic_DNA"/>
</dbReference>